<dbReference type="EMBL" id="RWJI01000001">
    <property type="protein sequence ID" value="RRQ52595.1"/>
    <property type="molecule type" value="Genomic_DNA"/>
</dbReference>
<dbReference type="InterPro" id="IPR012038">
    <property type="entry name" value="UCP009471"/>
</dbReference>
<organism evidence="2 3">
    <name type="scientific">Sphingorhabdus wooponensis</name>
    <dbReference type="NCBI Taxonomy" id="940136"/>
    <lineage>
        <taxon>Bacteria</taxon>
        <taxon>Pseudomonadati</taxon>
        <taxon>Pseudomonadota</taxon>
        <taxon>Alphaproteobacteria</taxon>
        <taxon>Sphingomonadales</taxon>
        <taxon>Sphingomonadaceae</taxon>
        <taxon>Sphingorhabdus</taxon>
    </lineage>
</organism>
<dbReference type="InterPro" id="IPR037049">
    <property type="entry name" value="DUF1214_C_sf"/>
</dbReference>
<reference evidence="2 3" key="1">
    <citation type="submission" date="2018-12" db="EMBL/GenBank/DDBJ databases">
        <authorList>
            <person name="Kim S.-J."/>
            <person name="Jung G.-Y."/>
        </authorList>
    </citation>
    <scope>NUCLEOTIDE SEQUENCE [LARGE SCALE GENOMIC DNA]</scope>
    <source>
        <strain evidence="2 3">03SU3-P</strain>
    </source>
</reference>
<protein>
    <submittedName>
        <fullName evidence="2">DUF1214 domain-containing protein</fullName>
    </submittedName>
</protein>
<dbReference type="AlphaFoldDB" id="A0A426RU93"/>
<dbReference type="OrthoDB" id="9777345at2"/>
<gene>
    <name evidence="2" type="ORF">D7D48_07120</name>
</gene>
<sequence length="191" mass="20659">MKAWQRYAIFMVLGLVGGTAFAVQQVRGGLSDGVVPNGPWETGKSFGTLDASALTRAKVALSGLLALPAKEAMYFTATRDSDGRKLDGRCSYDVRGGTLDGRWWSITLYEGEGWLVKNAANRWSIPASAVSTDAQGRWYFTVSPDAQSGSWLPTGSVDAFDLTLRLYHPAADIIKNPEKAQLPIIDRKGCA</sequence>
<evidence type="ECO:0000259" key="1">
    <source>
        <dbReference type="Pfam" id="PF06742"/>
    </source>
</evidence>
<evidence type="ECO:0000313" key="3">
    <source>
        <dbReference type="Proteomes" id="UP000268553"/>
    </source>
</evidence>
<dbReference type="PIRSF" id="PIRSF009471">
    <property type="entry name" value="UCP009471"/>
    <property type="match status" value="1"/>
</dbReference>
<name>A0A426RU93_9SPHN</name>
<evidence type="ECO:0000313" key="2">
    <source>
        <dbReference type="EMBL" id="RRQ52595.1"/>
    </source>
</evidence>
<keyword evidence="3" id="KW-1185">Reference proteome</keyword>
<dbReference type="RefSeq" id="WP_125230609.1">
    <property type="nucleotide sequence ID" value="NZ_RWJI01000001.1"/>
</dbReference>
<dbReference type="PANTHER" id="PTHR36509:SF2">
    <property type="entry name" value="BLL3101 PROTEIN"/>
    <property type="match status" value="1"/>
</dbReference>
<feature type="domain" description="DUF1214" evidence="1">
    <location>
        <begin position="71"/>
        <end position="170"/>
    </location>
</feature>
<comment type="caution">
    <text evidence="2">The sequence shown here is derived from an EMBL/GenBank/DDBJ whole genome shotgun (WGS) entry which is preliminary data.</text>
</comment>
<accession>A0A426RU93</accession>
<dbReference type="InterPro" id="IPR010621">
    <property type="entry name" value="DUF1214"/>
</dbReference>
<proteinExistence type="predicted"/>
<dbReference type="Pfam" id="PF06742">
    <property type="entry name" value="DUF1214"/>
    <property type="match status" value="1"/>
</dbReference>
<dbReference type="SUPFAM" id="SSF160935">
    <property type="entry name" value="VPA0735-like"/>
    <property type="match status" value="1"/>
</dbReference>
<dbReference type="Gene3D" id="2.60.120.600">
    <property type="entry name" value="Domain of unknown function DUF1214, C-terminal domain"/>
    <property type="match status" value="1"/>
</dbReference>
<dbReference type="PANTHER" id="PTHR36509">
    <property type="entry name" value="BLL3101 PROTEIN"/>
    <property type="match status" value="1"/>
</dbReference>
<dbReference type="Proteomes" id="UP000268553">
    <property type="component" value="Unassembled WGS sequence"/>
</dbReference>